<dbReference type="PANTHER" id="PTHR47691">
    <property type="entry name" value="REGULATOR-RELATED"/>
    <property type="match status" value="1"/>
</dbReference>
<dbReference type="CDD" id="cd06170">
    <property type="entry name" value="LuxR_C_like"/>
    <property type="match status" value="1"/>
</dbReference>
<dbReference type="InterPro" id="IPR027417">
    <property type="entry name" value="P-loop_NTPase"/>
</dbReference>
<gene>
    <name evidence="2" type="ORF">OM076_42680</name>
</gene>
<dbReference type="GO" id="GO:0043531">
    <property type="term" value="F:ADP binding"/>
    <property type="evidence" value="ECO:0007669"/>
    <property type="project" value="InterPro"/>
</dbReference>
<dbReference type="Gene3D" id="1.10.10.10">
    <property type="entry name" value="Winged helix-like DNA-binding domain superfamily/Winged helix DNA-binding domain"/>
    <property type="match status" value="1"/>
</dbReference>
<proteinExistence type="predicted"/>
<dbReference type="Pfam" id="PF00931">
    <property type="entry name" value="NB-ARC"/>
    <property type="match status" value="1"/>
</dbReference>
<dbReference type="InterPro" id="IPR036388">
    <property type="entry name" value="WH-like_DNA-bd_sf"/>
</dbReference>
<dbReference type="SMART" id="SM00421">
    <property type="entry name" value="HTH_LUXR"/>
    <property type="match status" value="1"/>
</dbReference>
<name>A0A9X3N208_9ACTN</name>
<dbReference type="Pfam" id="PF25872">
    <property type="entry name" value="HTH_77"/>
    <property type="match status" value="1"/>
</dbReference>
<dbReference type="PROSITE" id="PS00622">
    <property type="entry name" value="HTH_LUXR_1"/>
    <property type="match status" value="1"/>
</dbReference>
<keyword evidence="3" id="KW-1185">Reference proteome</keyword>
<dbReference type="Gene3D" id="3.40.50.300">
    <property type="entry name" value="P-loop containing nucleotide triphosphate hydrolases"/>
    <property type="match status" value="1"/>
</dbReference>
<dbReference type="PRINTS" id="PR00038">
    <property type="entry name" value="HTHLUXR"/>
</dbReference>
<reference evidence="2" key="1">
    <citation type="submission" date="2022-10" db="EMBL/GenBank/DDBJ databases">
        <title>The WGS of Solirubrobacter ginsenosidimutans DSM 21036.</title>
        <authorList>
            <person name="Jiang Z."/>
        </authorList>
    </citation>
    <scope>NUCLEOTIDE SEQUENCE</scope>
    <source>
        <strain evidence="2">DSM 21036</strain>
    </source>
</reference>
<dbReference type="SUPFAM" id="SSF46894">
    <property type="entry name" value="C-terminal effector domain of the bipartite response regulators"/>
    <property type="match status" value="1"/>
</dbReference>
<dbReference type="SUPFAM" id="SSF52540">
    <property type="entry name" value="P-loop containing nucleoside triphosphate hydrolases"/>
    <property type="match status" value="1"/>
</dbReference>
<dbReference type="Pfam" id="PF00196">
    <property type="entry name" value="GerE"/>
    <property type="match status" value="1"/>
</dbReference>
<evidence type="ECO:0000313" key="3">
    <source>
        <dbReference type="Proteomes" id="UP001149140"/>
    </source>
</evidence>
<dbReference type="Proteomes" id="UP001149140">
    <property type="component" value="Unassembled WGS sequence"/>
</dbReference>
<dbReference type="PANTHER" id="PTHR47691:SF3">
    <property type="entry name" value="HTH-TYPE TRANSCRIPTIONAL REGULATOR RV0890C-RELATED"/>
    <property type="match status" value="1"/>
</dbReference>
<dbReference type="PRINTS" id="PR00364">
    <property type="entry name" value="DISEASERSIST"/>
</dbReference>
<dbReference type="PROSITE" id="PS50043">
    <property type="entry name" value="HTH_LUXR_2"/>
    <property type="match status" value="1"/>
</dbReference>
<feature type="domain" description="HTH luxR-type" evidence="1">
    <location>
        <begin position="859"/>
        <end position="924"/>
    </location>
</feature>
<dbReference type="GO" id="GO:0006355">
    <property type="term" value="P:regulation of DNA-templated transcription"/>
    <property type="evidence" value="ECO:0007669"/>
    <property type="project" value="InterPro"/>
</dbReference>
<evidence type="ECO:0000259" key="1">
    <source>
        <dbReference type="PROSITE" id="PS50043"/>
    </source>
</evidence>
<dbReference type="Gene3D" id="1.25.40.10">
    <property type="entry name" value="Tetratricopeptide repeat domain"/>
    <property type="match status" value="2"/>
</dbReference>
<dbReference type="RefSeq" id="WP_270046297.1">
    <property type="nucleotide sequence ID" value="NZ_JAPDOD010000085.1"/>
</dbReference>
<dbReference type="GO" id="GO:0003677">
    <property type="term" value="F:DNA binding"/>
    <property type="evidence" value="ECO:0007669"/>
    <property type="project" value="InterPro"/>
</dbReference>
<dbReference type="InterPro" id="IPR002182">
    <property type="entry name" value="NB-ARC"/>
</dbReference>
<dbReference type="InterPro" id="IPR058852">
    <property type="entry name" value="HTH_77"/>
</dbReference>
<organism evidence="2 3">
    <name type="scientific">Solirubrobacter ginsenosidimutans</name>
    <dbReference type="NCBI Taxonomy" id="490573"/>
    <lineage>
        <taxon>Bacteria</taxon>
        <taxon>Bacillati</taxon>
        <taxon>Actinomycetota</taxon>
        <taxon>Thermoleophilia</taxon>
        <taxon>Solirubrobacterales</taxon>
        <taxon>Solirubrobacteraceae</taxon>
        <taxon>Solirubrobacter</taxon>
    </lineage>
</organism>
<sequence>MKAVELPSRQRGTEHELPGQLTTLIGREGDLKAVAARLSSARLLTLTGAGGVGKTRLAVEAAARGVAGFPDGVWWIALAGLDDAGAVASTLVQTLGLRPLPGRGELDVVVAFMRERRALLVIDNCEHLAEEVARVSSALLRACPSLSVLATSRVPLAIPGEMCWEVPPLALPSEDGVAGLQDSAAARLFIERAGRVDRGWRLADENARAITEICRRLEGIPLALELAAARVAVLAPEAIARGLDDALSLLSARSCVAEARQQSLRASLDWSYRLLPEDARCVLRRLGVFSGGASLELAREVCAAGGLAEGQILPVLDTLVAHSLVRVERHGTTVRYRLLETVRQYALGRLEDADESGLILDGHRDAFLALAERARREVLTPRQPEAFAALDAEAANLAVALERALETDGVRALRMCLALDFWFRARARFREADNAYARALGASDPPPLLRAKALAAWAWIVGSAGDFGRANALAAEAAAAAEDTGDQGAVAATLLVLANQRFFTDPIAAVELLQRCRDLASTVGDEYISARADEMLRGAAWFQQDAGACHAGCDELRFRLEQLGDRETLAWFWFEQAAVRYPVGEHEEAVGLLTRAVSVAGETGEAIADRAASSYLALIDLAAGRADRALDALLAIHARALLHGGSFALPWIELLVAQAEAGCDRLEAAGARLATLVQIEARGAAHALAWAAAELSEVLRLLGKNDEATRHGARALEHARRLRNPWLTAKAQVTLGQLAAGRGDTAEAYELCHDALATIQEHGYRLELQPALHALAGLAAGSQCHTEAARVLGAAERARRELGFVVWPAQRAAHAQLTARVSEALGPEAFERARSQGAALDLDDAITWLRRARGPRKRPKRGWESLTPTEVEVVRQAAAGLTNPEIAERLFIARATVKTHLAHVYAKLSVHNRSQLAVQATARLQPRE</sequence>
<comment type="caution">
    <text evidence="2">The sequence shown here is derived from an EMBL/GenBank/DDBJ whole genome shotgun (WGS) entry which is preliminary data.</text>
</comment>
<dbReference type="InterPro" id="IPR011990">
    <property type="entry name" value="TPR-like_helical_dom_sf"/>
</dbReference>
<accession>A0A9X3N208</accession>
<dbReference type="AlphaFoldDB" id="A0A9X3N208"/>
<protein>
    <submittedName>
        <fullName evidence="2">LuxR C-terminal-related transcriptional regulator</fullName>
    </submittedName>
</protein>
<evidence type="ECO:0000313" key="2">
    <source>
        <dbReference type="EMBL" id="MDA0167044.1"/>
    </source>
</evidence>
<dbReference type="InterPro" id="IPR000792">
    <property type="entry name" value="Tscrpt_reg_LuxR_C"/>
</dbReference>
<dbReference type="EMBL" id="JAPDOD010000085">
    <property type="protein sequence ID" value="MDA0167044.1"/>
    <property type="molecule type" value="Genomic_DNA"/>
</dbReference>
<dbReference type="SUPFAM" id="SSF48452">
    <property type="entry name" value="TPR-like"/>
    <property type="match status" value="1"/>
</dbReference>
<dbReference type="InterPro" id="IPR016032">
    <property type="entry name" value="Sig_transdc_resp-reg_C-effctor"/>
</dbReference>